<gene>
    <name evidence="3" type="ORF">BTMF_LOCUS16106</name>
</gene>
<dbReference type="STRING" id="42155.A0A0R3RDM0"/>
<dbReference type="Proteomes" id="UP000280834">
    <property type="component" value="Unassembled WGS sequence"/>
</dbReference>
<reference evidence="3 4" key="2">
    <citation type="submission" date="2018-11" db="EMBL/GenBank/DDBJ databases">
        <authorList>
            <consortium name="Pathogen Informatics"/>
        </authorList>
    </citation>
    <scope>NUCLEOTIDE SEQUENCE [LARGE SCALE GENOMIC DNA]</scope>
</reference>
<evidence type="ECO:0000313" key="4">
    <source>
        <dbReference type="Proteomes" id="UP000280834"/>
    </source>
</evidence>
<protein>
    <submittedName>
        <fullName evidence="5">ELKS/RAB6-interacting/CAST family member 2</fullName>
    </submittedName>
</protein>
<sequence>MIFLHYFPLFFSQKLKGESDAEIWKEQIRKLEQEIEKLRIENRTITEQEERTRDALTKETNRSHLLQKELEETKLEIEELEKKIRRLEQEIESSSRGTRKDESEETDKISLAPSGPTVYDTEIHEIRIREVNDKWKLEFDKLLSEKDELERKIRDLEDQIMQKNREIERQETDIAELKRKHQEEIDRLRSEMSQLHDKHQNDLDDEKEQYNKVIQLRSKHLFILLCSVQ</sequence>
<dbReference type="WBParaSite" id="BTMF_0001814401-mRNA-1">
    <property type="protein sequence ID" value="BTMF_0001814401-mRNA-1"/>
    <property type="gene ID" value="BTMF_0001814401"/>
</dbReference>
<feature type="coiled-coil region" evidence="1">
    <location>
        <begin position="132"/>
        <end position="216"/>
    </location>
</feature>
<keyword evidence="1" id="KW-0175">Coiled coil</keyword>
<feature type="compositionally biased region" description="Basic and acidic residues" evidence="2">
    <location>
        <begin position="98"/>
        <end position="108"/>
    </location>
</feature>
<proteinExistence type="predicted"/>
<accession>A0A0R3RDM0</accession>
<feature type="region of interest" description="Disordered" evidence="2">
    <location>
        <begin position="91"/>
        <end position="116"/>
    </location>
</feature>
<evidence type="ECO:0000313" key="3">
    <source>
        <dbReference type="EMBL" id="VDO57477.1"/>
    </source>
</evidence>
<reference evidence="5" key="1">
    <citation type="submission" date="2017-02" db="UniProtKB">
        <authorList>
            <consortium name="WormBaseParasite"/>
        </authorList>
    </citation>
    <scope>IDENTIFICATION</scope>
</reference>
<name>A0A0R3RDM0_9BILA</name>
<dbReference type="AlphaFoldDB" id="A0A0R3RDM0"/>
<keyword evidence="4" id="KW-1185">Reference proteome</keyword>
<dbReference type="EMBL" id="UZAG01023720">
    <property type="protein sequence ID" value="VDO57477.1"/>
    <property type="molecule type" value="Genomic_DNA"/>
</dbReference>
<evidence type="ECO:0000256" key="1">
    <source>
        <dbReference type="SAM" id="Coils"/>
    </source>
</evidence>
<evidence type="ECO:0000256" key="2">
    <source>
        <dbReference type="SAM" id="MobiDB-lite"/>
    </source>
</evidence>
<evidence type="ECO:0000313" key="5">
    <source>
        <dbReference type="WBParaSite" id="BTMF_0001814401-mRNA-1"/>
    </source>
</evidence>
<organism evidence="5">
    <name type="scientific">Brugia timori</name>
    <dbReference type="NCBI Taxonomy" id="42155"/>
    <lineage>
        <taxon>Eukaryota</taxon>
        <taxon>Metazoa</taxon>
        <taxon>Ecdysozoa</taxon>
        <taxon>Nematoda</taxon>
        <taxon>Chromadorea</taxon>
        <taxon>Rhabditida</taxon>
        <taxon>Spirurina</taxon>
        <taxon>Spiruromorpha</taxon>
        <taxon>Filarioidea</taxon>
        <taxon>Onchocercidae</taxon>
        <taxon>Brugia</taxon>
    </lineage>
</organism>